<feature type="domain" description="Beta-galactosidase C-terminal" evidence="1">
    <location>
        <begin position="83"/>
        <end position="124"/>
    </location>
</feature>
<proteinExistence type="predicted"/>
<dbReference type="Pfam" id="PF08533">
    <property type="entry name" value="Glyco_hydro_42C"/>
    <property type="match status" value="1"/>
</dbReference>
<dbReference type="InterPro" id="IPR013739">
    <property type="entry name" value="Beta_galactosidase_C"/>
</dbReference>
<reference evidence="2" key="2">
    <citation type="submission" date="2020-09" db="EMBL/GenBank/DDBJ databases">
        <authorList>
            <person name="Sun Q."/>
            <person name="Sedlacek I."/>
        </authorList>
    </citation>
    <scope>NUCLEOTIDE SEQUENCE</scope>
    <source>
        <strain evidence="2">CCM 8711</strain>
    </source>
</reference>
<organism evidence="2 3">
    <name type="scientific">Mucilaginibacter galii</name>
    <dbReference type="NCBI Taxonomy" id="2005073"/>
    <lineage>
        <taxon>Bacteria</taxon>
        <taxon>Pseudomonadati</taxon>
        <taxon>Bacteroidota</taxon>
        <taxon>Sphingobacteriia</taxon>
        <taxon>Sphingobacteriales</taxon>
        <taxon>Sphingobacteriaceae</taxon>
        <taxon>Mucilaginibacter</taxon>
    </lineage>
</organism>
<dbReference type="PANTHER" id="PTHR36447:SF2">
    <property type="entry name" value="BETA-GALACTOSIDASE YESZ"/>
    <property type="match status" value="1"/>
</dbReference>
<comment type="caution">
    <text evidence="2">The sequence shown here is derived from an EMBL/GenBank/DDBJ whole genome shotgun (WGS) entry which is preliminary data.</text>
</comment>
<accession>A0A917J908</accession>
<dbReference type="AlphaFoldDB" id="A0A917J908"/>
<protein>
    <recommendedName>
        <fullName evidence="1">Beta-galactosidase C-terminal domain-containing protein</fullName>
    </recommendedName>
</protein>
<dbReference type="GO" id="GO:0006012">
    <property type="term" value="P:galactose metabolic process"/>
    <property type="evidence" value="ECO:0007669"/>
    <property type="project" value="InterPro"/>
</dbReference>
<dbReference type="SUPFAM" id="SSF51011">
    <property type="entry name" value="Glycosyl hydrolase domain"/>
    <property type="match status" value="1"/>
</dbReference>
<evidence type="ECO:0000313" key="3">
    <source>
        <dbReference type="Proteomes" id="UP000662074"/>
    </source>
</evidence>
<dbReference type="Gene3D" id="2.60.40.1180">
    <property type="entry name" value="Golgi alpha-mannosidase II"/>
    <property type="match status" value="1"/>
</dbReference>
<name>A0A917J908_9SPHI</name>
<dbReference type="GO" id="GO:0004565">
    <property type="term" value="F:beta-galactosidase activity"/>
    <property type="evidence" value="ECO:0007669"/>
    <property type="project" value="InterPro"/>
</dbReference>
<gene>
    <name evidence="2" type="ORF">GCM10011425_24300</name>
</gene>
<dbReference type="PANTHER" id="PTHR36447">
    <property type="entry name" value="BETA-GALACTOSIDASE GANA"/>
    <property type="match status" value="1"/>
</dbReference>
<dbReference type="InterPro" id="IPR003476">
    <property type="entry name" value="Glyco_hydro_42"/>
</dbReference>
<dbReference type="EMBL" id="BMDO01000006">
    <property type="protein sequence ID" value="GGI51218.1"/>
    <property type="molecule type" value="Genomic_DNA"/>
</dbReference>
<dbReference type="Proteomes" id="UP000662074">
    <property type="component" value="Unassembled WGS sequence"/>
</dbReference>
<dbReference type="RefSeq" id="WP_415783257.1">
    <property type="nucleotide sequence ID" value="NZ_CBCSDW010000008.1"/>
</dbReference>
<dbReference type="InterPro" id="IPR013780">
    <property type="entry name" value="Glyco_hydro_b"/>
</dbReference>
<evidence type="ECO:0000259" key="1">
    <source>
        <dbReference type="Pfam" id="PF08533"/>
    </source>
</evidence>
<evidence type="ECO:0000313" key="2">
    <source>
        <dbReference type="EMBL" id="GGI51218.1"/>
    </source>
</evidence>
<sequence>MATCGNTPGWIRLTFKHKHTTTNEKVFLTEGLFRYLTCLKGTVTYVGPDTDDGALGKAVLRRVYQQAGIPVRELPEGVILEWRDGFWVGVNYSGKPYTVALPANAKILIGQKVLKPADVLVWKE</sequence>
<reference evidence="2" key="1">
    <citation type="journal article" date="2014" name="Int. J. Syst. Evol. Microbiol.">
        <title>Complete genome sequence of Corynebacterium casei LMG S-19264T (=DSM 44701T), isolated from a smear-ripened cheese.</title>
        <authorList>
            <consortium name="US DOE Joint Genome Institute (JGI-PGF)"/>
            <person name="Walter F."/>
            <person name="Albersmeier A."/>
            <person name="Kalinowski J."/>
            <person name="Ruckert C."/>
        </authorList>
    </citation>
    <scope>NUCLEOTIDE SEQUENCE</scope>
    <source>
        <strain evidence="2">CCM 8711</strain>
    </source>
</reference>
<keyword evidence="3" id="KW-1185">Reference proteome</keyword>